<name>A0A4U1IML7_9BACT</name>
<evidence type="ECO:0000313" key="3">
    <source>
        <dbReference type="Proteomes" id="UP000309215"/>
    </source>
</evidence>
<proteinExistence type="predicted"/>
<evidence type="ECO:0000313" key="2">
    <source>
        <dbReference type="EMBL" id="TKC95274.1"/>
    </source>
</evidence>
<feature type="region of interest" description="Disordered" evidence="1">
    <location>
        <begin position="1"/>
        <end position="32"/>
    </location>
</feature>
<dbReference type="EMBL" id="SSMQ01000097">
    <property type="protein sequence ID" value="TKC95274.1"/>
    <property type="molecule type" value="Genomic_DNA"/>
</dbReference>
<reference evidence="2 3" key="1">
    <citation type="submission" date="2019-04" db="EMBL/GenBank/DDBJ databases">
        <authorList>
            <person name="Li Y."/>
            <person name="Wang J."/>
        </authorList>
    </citation>
    <scope>NUCLEOTIDE SEQUENCE [LARGE SCALE GENOMIC DNA]</scope>
    <source>
        <strain evidence="2 3">DSM 14668</strain>
    </source>
</reference>
<protein>
    <submittedName>
        <fullName evidence="2">Uncharacterized protein</fullName>
    </submittedName>
</protein>
<accession>A0A4U1IML7</accession>
<dbReference type="Proteomes" id="UP000309215">
    <property type="component" value="Unassembled WGS sequence"/>
</dbReference>
<organism evidence="2 3">
    <name type="scientific">Polyangium fumosum</name>
    <dbReference type="NCBI Taxonomy" id="889272"/>
    <lineage>
        <taxon>Bacteria</taxon>
        <taxon>Pseudomonadati</taxon>
        <taxon>Myxococcota</taxon>
        <taxon>Polyangia</taxon>
        <taxon>Polyangiales</taxon>
        <taxon>Polyangiaceae</taxon>
        <taxon>Polyangium</taxon>
    </lineage>
</organism>
<sequence>MGAQYAASLARRKRARPHRRFPRRADAAQGASSSLSLATWVHWNVREFSSNRSLLPRKVYDYGFDPLADGFQATPDGPFKVFDQWVEVLPTDQLVAVQVEYDPVTGRLVTPPEEP</sequence>
<evidence type="ECO:0000256" key="1">
    <source>
        <dbReference type="SAM" id="MobiDB-lite"/>
    </source>
</evidence>
<keyword evidence="3" id="KW-1185">Reference proteome</keyword>
<dbReference type="OrthoDB" id="8877021at2"/>
<dbReference type="AlphaFoldDB" id="A0A4U1IML7"/>
<gene>
    <name evidence="2" type="ORF">E8A74_46950</name>
</gene>
<comment type="caution">
    <text evidence="2">The sequence shown here is derived from an EMBL/GenBank/DDBJ whole genome shotgun (WGS) entry which is preliminary data.</text>
</comment>
<feature type="compositionally biased region" description="Basic residues" evidence="1">
    <location>
        <begin position="10"/>
        <end position="22"/>
    </location>
</feature>